<evidence type="ECO:0000313" key="4">
    <source>
        <dbReference type="Proteomes" id="UP000295254"/>
    </source>
</evidence>
<reference evidence="4" key="1">
    <citation type="journal article" date="2019" name="bioRxiv">
        <title>Bacterially produced spermidine induces plant systemic susceptibility to pathogens.</title>
        <authorList>
            <person name="Melnyk R.A."/>
            <person name="Beskrovnaya P.A."/>
            <person name="Liu Z."/>
            <person name="Song Y."/>
            <person name="Haney C.H."/>
        </authorList>
    </citation>
    <scope>NUCLEOTIDE SEQUENCE [LARGE SCALE GENOMIC DNA]</scope>
    <source>
        <strain evidence="4">Dha-51</strain>
    </source>
</reference>
<sequence length="347" mass="38959">MPASRETLLCSYYYDPLDRLIANAPPNTPEHQRFYCKSRLATEIQGALRYSIIQHGDQLLAQKLDDGNARDATLLATDQQRSVLQIHESSDQGRSIAYSPYGHRPIENGLLSLLGFNGERPDPATGHYLLGNGYRAFNPVLMRFNTPDSLSPFEKGGLNPYAYCLGDPVNQTDPNGHNPIATAFKSMTESYLRKALTKQVQKTIKRLPPKAKYKAMNELPAQIWADTETLMSERDLLERAGQLSGRIKKFGLSDTHALASKRYLHHEDAGIPFSHSGIPNPAKAITGTDKAGQKFLRTDFYDDTISFFHHEANKYRPTPYALDMEILAGEAIIERAKYIRKHAPRIT</sequence>
<dbReference type="InterPro" id="IPR022385">
    <property type="entry name" value="Rhs_assc_core"/>
</dbReference>
<name>A0A1H2P3X4_PSEVA</name>
<accession>A0A1H2P3X4</accession>
<organism evidence="3 4">
    <name type="scientific">Pseudomonas vancouverensis</name>
    <dbReference type="NCBI Taxonomy" id="95300"/>
    <lineage>
        <taxon>Bacteria</taxon>
        <taxon>Pseudomonadati</taxon>
        <taxon>Pseudomonadota</taxon>
        <taxon>Gammaproteobacteria</taxon>
        <taxon>Pseudomonadales</taxon>
        <taxon>Pseudomonadaceae</taxon>
        <taxon>Pseudomonas</taxon>
    </lineage>
</organism>
<protein>
    <submittedName>
        <fullName evidence="3">RHS repeat-associated core domain-containing protein</fullName>
    </submittedName>
</protein>
<dbReference type="PANTHER" id="PTHR32305">
    <property type="match status" value="1"/>
</dbReference>
<dbReference type="Pfam" id="PF25023">
    <property type="entry name" value="TEN_YD-shell"/>
    <property type="match status" value="1"/>
</dbReference>
<gene>
    <name evidence="3" type="ORF">EIY72_28395</name>
</gene>
<keyword evidence="1" id="KW-0677">Repeat</keyword>
<feature type="domain" description="Teneurin-like YD-shell" evidence="2">
    <location>
        <begin position="10"/>
        <end position="150"/>
    </location>
</feature>
<dbReference type="STRING" id="95300.SAMN05216558_3594"/>
<dbReference type="NCBIfam" id="TIGR03696">
    <property type="entry name" value="Rhs_assc_core"/>
    <property type="match status" value="1"/>
</dbReference>
<dbReference type="PANTHER" id="PTHR32305:SF15">
    <property type="entry name" value="PROTEIN RHSA-RELATED"/>
    <property type="match status" value="1"/>
</dbReference>
<evidence type="ECO:0000259" key="2">
    <source>
        <dbReference type="Pfam" id="PF25023"/>
    </source>
</evidence>
<dbReference type="InterPro" id="IPR056823">
    <property type="entry name" value="TEN-like_YD-shell"/>
</dbReference>
<dbReference type="OrthoDB" id="5905222at2"/>
<evidence type="ECO:0000256" key="1">
    <source>
        <dbReference type="ARBA" id="ARBA00022737"/>
    </source>
</evidence>
<dbReference type="InterPro" id="IPR050708">
    <property type="entry name" value="T6SS_VgrG/RHS"/>
</dbReference>
<comment type="caution">
    <text evidence="3">The sequence shown here is derived from an EMBL/GenBank/DDBJ whole genome shotgun (WGS) entry which is preliminary data.</text>
</comment>
<dbReference type="RefSeq" id="WP_093225100.1">
    <property type="nucleotide sequence ID" value="NZ_LT629803.1"/>
</dbReference>
<evidence type="ECO:0000313" key="3">
    <source>
        <dbReference type="EMBL" id="TDB56717.1"/>
    </source>
</evidence>
<keyword evidence="4" id="KW-1185">Reference proteome</keyword>
<proteinExistence type="predicted"/>
<dbReference type="SUPFAM" id="SSF56399">
    <property type="entry name" value="ADP-ribosylation"/>
    <property type="match status" value="1"/>
</dbReference>
<dbReference type="AlphaFoldDB" id="A0A1H2P3X4"/>
<dbReference type="EMBL" id="RRZK01000036">
    <property type="protein sequence ID" value="TDB56717.1"/>
    <property type="molecule type" value="Genomic_DNA"/>
</dbReference>
<dbReference type="Gene3D" id="2.180.10.10">
    <property type="entry name" value="RHS repeat-associated core"/>
    <property type="match status" value="1"/>
</dbReference>
<dbReference type="Proteomes" id="UP000295254">
    <property type="component" value="Unassembled WGS sequence"/>
</dbReference>